<dbReference type="PANTHER" id="PTHR32063">
    <property type="match status" value="1"/>
</dbReference>
<evidence type="ECO:0000256" key="1">
    <source>
        <dbReference type="ARBA" id="ARBA00004429"/>
    </source>
</evidence>
<feature type="transmembrane region" description="Helical" evidence="9">
    <location>
        <begin position="436"/>
        <end position="457"/>
    </location>
</feature>
<sequence>MASFFIDRPVFAWVIAIVIMLAGGLSILQLPIEQYPSVAPPTVTITATYPGASASTLENSVTQIIEQQMTGLDHLRYIKSTSDSSGTATITLTFNPEADPDIAQVQTQNKLQLATSLLPESVVEQGIQVAKSSGSFLMVLGFVSDLDMPQSDIANYIADNVRDPISRVEGVGSVRLFGSEHAMRIWLDPAKLQSYGITISEVRSAITAQNAEISAGQIGGAPAVPGQQINATLIAQTRLETPEEFGNILVRVNTDGAQVRLKDLARVEIGAASYDTVARYNGRAAVGMGLNLASGANALDTADGVRAKIRELQPFFPAGLEVVYPYDTTPFVQISIEEVVYTLFEAIGLVFVVMFLFLQNIRATLIPTIAVPVILLGTFGVLAAFGFTINTLTMFGMVLAIGLLVDDAIVVVENVERVMHEDGLGPREATKKSMSQITGALVGIAMVLSAVFVPMAFFGGSTGAIYRQFSITIVSSMVLSVIVAIVLTPALCASMLRAKDGHGSKTGPFGWFNRGFDWTNRFYQNSVGHVVGRKWRYGLVYLLIVGGLALLFLRLPTSFLPNEDQGIMFSMISLPDNASQERTIEVLEKVEKHFLEDEKRNVNGLFTVAGFSFSGRGQNAGIAFINLKHWDERPDPVADIVGRAYGALSQVREAQIFAFTPPAIIELGNATGFEFQLVDRGGVGHDVMMQARGKLLGMAAQEDTVTQVRPNGFSDTPQFRVDVDHEKASALGLAIADINTTLSTAWGASYVNDYMEDGRVKKVYLQADAPFRMMPDDLDRWYVRNSFGEMVPFSAFATSEWTYGSPRLERFNGASSVEIQGQAAPGVSSGVAMQTMQEIAQNLPDGVGYEWSGLSYEERMSGDQAPMLYAISLLVVFLCLAALYESWSIPVSVMLVVPLGVFGAVAAAHLRVLPNDVYFQVGLLTTVGLSAKNAILIVEFARELYDDGMDLLDATVEAARQRFRPIIMTSMAFTLGVLPLAISTGAGAASRQAIGTSVMGGMISATVLAIFFVPLFFVLVMRLFSRRRSEPPQSDRPDETPGDRPGETPQPTPAG</sequence>
<dbReference type="FunFam" id="3.30.70.1430:FF:000001">
    <property type="entry name" value="Efflux pump membrane transporter"/>
    <property type="match status" value="1"/>
</dbReference>
<dbReference type="SUPFAM" id="SSF82866">
    <property type="entry name" value="Multidrug efflux transporter AcrB transmembrane domain"/>
    <property type="match status" value="2"/>
</dbReference>
<gene>
    <name evidence="11" type="ORF">SAMN05660686_01977</name>
</gene>
<keyword evidence="3 9" id="KW-0813">Transport</keyword>
<name>A0A8G2BH40_9PROT</name>
<dbReference type="InterPro" id="IPR004764">
    <property type="entry name" value="MdtF-like"/>
</dbReference>
<organism evidence="11 12">
    <name type="scientific">Thalassobaculum litoreum DSM 18839</name>
    <dbReference type="NCBI Taxonomy" id="1123362"/>
    <lineage>
        <taxon>Bacteria</taxon>
        <taxon>Pseudomonadati</taxon>
        <taxon>Pseudomonadota</taxon>
        <taxon>Alphaproteobacteria</taxon>
        <taxon>Rhodospirillales</taxon>
        <taxon>Thalassobaculaceae</taxon>
        <taxon>Thalassobaculum</taxon>
    </lineage>
</organism>
<comment type="similarity">
    <text evidence="2 9">Belongs to the resistance-nodulation-cell division (RND) (TC 2.A.6) family.</text>
</comment>
<evidence type="ECO:0000256" key="10">
    <source>
        <dbReference type="SAM" id="MobiDB-lite"/>
    </source>
</evidence>
<feature type="transmembrane region" description="Helical" evidence="9">
    <location>
        <begin position="538"/>
        <end position="555"/>
    </location>
</feature>
<dbReference type="InterPro" id="IPR027463">
    <property type="entry name" value="AcrB_DN_DC_subdom"/>
</dbReference>
<evidence type="ECO:0000256" key="6">
    <source>
        <dbReference type="ARBA" id="ARBA00022692"/>
    </source>
</evidence>
<feature type="transmembrane region" description="Helical" evidence="9">
    <location>
        <begin position="12"/>
        <end position="32"/>
    </location>
</feature>
<dbReference type="RefSeq" id="WP_093149974.1">
    <property type="nucleotide sequence ID" value="NZ_FNBW01000005.1"/>
</dbReference>
<evidence type="ECO:0000256" key="3">
    <source>
        <dbReference type="ARBA" id="ARBA00022448"/>
    </source>
</evidence>
<dbReference type="GO" id="GO:0009636">
    <property type="term" value="P:response to toxic substance"/>
    <property type="evidence" value="ECO:0007669"/>
    <property type="project" value="UniProtKB-ARBA"/>
</dbReference>
<feature type="compositionally biased region" description="Basic and acidic residues" evidence="10">
    <location>
        <begin position="1027"/>
        <end position="1046"/>
    </location>
</feature>
<feature type="transmembrane region" description="Helical" evidence="9">
    <location>
        <begin position="918"/>
        <end position="941"/>
    </location>
</feature>
<keyword evidence="6 9" id="KW-0812">Transmembrane</keyword>
<evidence type="ECO:0000256" key="4">
    <source>
        <dbReference type="ARBA" id="ARBA00022475"/>
    </source>
</evidence>
<feature type="transmembrane region" description="Helical" evidence="9">
    <location>
        <begin position="891"/>
        <end position="912"/>
    </location>
</feature>
<evidence type="ECO:0000313" key="12">
    <source>
        <dbReference type="Proteomes" id="UP000198615"/>
    </source>
</evidence>
<dbReference type="SUPFAM" id="SSF82693">
    <property type="entry name" value="Multidrug efflux transporter AcrB pore domain, PN1, PN2, PC1 and PC2 subdomains"/>
    <property type="match status" value="3"/>
</dbReference>
<dbReference type="Gene3D" id="3.30.2090.10">
    <property type="entry name" value="Multidrug efflux transporter AcrB TolC docking domain, DN and DC subdomains"/>
    <property type="match status" value="2"/>
</dbReference>
<feature type="transmembrane region" description="Helical" evidence="9">
    <location>
        <begin position="469"/>
        <end position="496"/>
    </location>
</feature>
<dbReference type="FunFam" id="3.30.2090.10:FF:000002">
    <property type="entry name" value="Efflux pump membrane transporter"/>
    <property type="match status" value="1"/>
</dbReference>
<feature type="transmembrane region" description="Helical" evidence="9">
    <location>
        <begin position="867"/>
        <end position="884"/>
    </location>
</feature>
<keyword evidence="5 9" id="KW-0997">Cell inner membrane</keyword>
<dbReference type="InterPro" id="IPR001036">
    <property type="entry name" value="Acrflvin-R"/>
</dbReference>
<dbReference type="Gene3D" id="3.30.70.1320">
    <property type="entry name" value="Multidrug efflux transporter AcrB pore domain like"/>
    <property type="match status" value="1"/>
</dbReference>
<dbReference type="Gene3D" id="3.30.70.1430">
    <property type="entry name" value="Multidrug efflux transporter AcrB pore domain"/>
    <property type="match status" value="2"/>
</dbReference>
<feature type="transmembrane region" description="Helical" evidence="9">
    <location>
        <begin position="1002"/>
        <end position="1024"/>
    </location>
</feature>
<dbReference type="GO" id="GO:0015562">
    <property type="term" value="F:efflux transmembrane transporter activity"/>
    <property type="evidence" value="ECO:0007669"/>
    <property type="project" value="InterPro"/>
</dbReference>
<dbReference type="NCBIfam" id="TIGR00915">
    <property type="entry name" value="2A0602"/>
    <property type="match status" value="1"/>
</dbReference>
<dbReference type="FunFam" id="1.20.1640.10:FF:000001">
    <property type="entry name" value="Efflux pump membrane transporter"/>
    <property type="match status" value="1"/>
</dbReference>
<feature type="region of interest" description="Disordered" evidence="10">
    <location>
        <begin position="1027"/>
        <end position="1055"/>
    </location>
</feature>
<dbReference type="PRINTS" id="PR00702">
    <property type="entry name" value="ACRIFLAVINRP"/>
</dbReference>
<dbReference type="Proteomes" id="UP000198615">
    <property type="component" value="Unassembled WGS sequence"/>
</dbReference>
<proteinExistence type="inferred from homology"/>
<accession>A0A8G2BH40</accession>
<dbReference type="EMBL" id="FNBW01000005">
    <property type="protein sequence ID" value="SDF66496.1"/>
    <property type="molecule type" value="Genomic_DNA"/>
</dbReference>
<keyword evidence="8 9" id="KW-0472">Membrane</keyword>
<dbReference type="NCBIfam" id="NF000282">
    <property type="entry name" value="RND_permease_1"/>
    <property type="match status" value="1"/>
</dbReference>
<dbReference type="Gene3D" id="1.20.1640.10">
    <property type="entry name" value="Multidrug efflux transporter AcrB transmembrane domain"/>
    <property type="match status" value="2"/>
</dbReference>
<dbReference type="Pfam" id="PF00873">
    <property type="entry name" value="ACR_tran"/>
    <property type="match status" value="1"/>
</dbReference>
<dbReference type="GO" id="GO:0042910">
    <property type="term" value="F:xenobiotic transmembrane transporter activity"/>
    <property type="evidence" value="ECO:0007669"/>
    <property type="project" value="TreeGrafter"/>
</dbReference>
<keyword evidence="7 9" id="KW-1133">Transmembrane helix</keyword>
<evidence type="ECO:0000256" key="5">
    <source>
        <dbReference type="ARBA" id="ARBA00022519"/>
    </source>
</evidence>
<dbReference type="SUPFAM" id="SSF82714">
    <property type="entry name" value="Multidrug efflux transporter AcrB TolC docking domain, DN and DC subdomains"/>
    <property type="match status" value="2"/>
</dbReference>
<comment type="subcellular location">
    <subcellularLocation>
        <location evidence="1 9">Cell inner membrane</location>
        <topology evidence="1 9">Multi-pass membrane protein</topology>
    </subcellularLocation>
</comment>
<dbReference type="OrthoDB" id="9806532at2"/>
<feature type="transmembrane region" description="Helical" evidence="9">
    <location>
        <begin position="339"/>
        <end position="358"/>
    </location>
</feature>
<evidence type="ECO:0000256" key="7">
    <source>
        <dbReference type="ARBA" id="ARBA00022989"/>
    </source>
</evidence>
<feature type="transmembrane region" description="Helical" evidence="9">
    <location>
        <begin position="962"/>
        <end position="982"/>
    </location>
</feature>
<protein>
    <recommendedName>
        <fullName evidence="9">Efflux pump membrane transporter</fullName>
    </recommendedName>
</protein>
<evidence type="ECO:0000313" key="11">
    <source>
        <dbReference type="EMBL" id="SDF66496.1"/>
    </source>
</evidence>
<dbReference type="FunFam" id="3.30.2090.10:FF:000001">
    <property type="entry name" value="Efflux pump membrane transporter"/>
    <property type="match status" value="1"/>
</dbReference>
<comment type="caution">
    <text evidence="11">The sequence shown here is derived from an EMBL/GenBank/DDBJ whole genome shotgun (WGS) entry which is preliminary data.</text>
</comment>
<reference evidence="11 12" key="1">
    <citation type="submission" date="2016-10" db="EMBL/GenBank/DDBJ databases">
        <authorList>
            <person name="Varghese N."/>
            <person name="Submissions S."/>
        </authorList>
    </citation>
    <scope>NUCLEOTIDE SEQUENCE [LARGE SCALE GENOMIC DNA]</scope>
    <source>
        <strain evidence="11 12">DSM 18839</strain>
    </source>
</reference>
<dbReference type="GO" id="GO:0005886">
    <property type="term" value="C:plasma membrane"/>
    <property type="evidence" value="ECO:0007669"/>
    <property type="project" value="UniProtKB-SubCell"/>
</dbReference>
<evidence type="ECO:0000256" key="9">
    <source>
        <dbReference type="RuleBase" id="RU364070"/>
    </source>
</evidence>
<keyword evidence="4" id="KW-1003">Cell membrane</keyword>
<comment type="caution">
    <text evidence="9">Lacks conserved residue(s) required for the propagation of feature annotation.</text>
</comment>
<dbReference type="AlphaFoldDB" id="A0A8G2BH40"/>
<dbReference type="Gene3D" id="3.30.70.1440">
    <property type="entry name" value="Multidrug efflux transporter AcrB pore domain"/>
    <property type="match status" value="1"/>
</dbReference>
<feature type="transmembrane region" description="Helical" evidence="9">
    <location>
        <begin position="365"/>
        <end position="389"/>
    </location>
</feature>
<evidence type="ECO:0000256" key="2">
    <source>
        <dbReference type="ARBA" id="ARBA00010942"/>
    </source>
</evidence>
<dbReference type="PANTHER" id="PTHR32063:SF13">
    <property type="entry name" value="MULTIDRUG EFFLUX PUMP SUBUNIT ACRB-RELATED"/>
    <property type="match status" value="1"/>
</dbReference>
<evidence type="ECO:0000256" key="8">
    <source>
        <dbReference type="ARBA" id="ARBA00023136"/>
    </source>
</evidence>
<keyword evidence="12" id="KW-1185">Reference proteome</keyword>